<accession>A0A1N7JCE8</accession>
<dbReference type="InterPro" id="IPR012644">
    <property type="entry name" value="CHP02300_FYDLN_acid"/>
</dbReference>
<evidence type="ECO:0000313" key="3">
    <source>
        <dbReference type="Proteomes" id="UP000185678"/>
    </source>
</evidence>
<proteinExistence type="predicted"/>
<sequence>MVNPQLGTKRTCTTCGARFYDLNKTPIVCPKCGAENEKDVVKLKRGGKGSRSDAAKKAVVARPVVEDEDEVDETLLTDDDGDEGDLMEDTSDLGEDDDDMAEVIDHIESGDDDE</sequence>
<name>A0A1N7JCE8_9PROT</name>
<dbReference type="RefSeq" id="WP_076399016.1">
    <property type="nucleotide sequence ID" value="NZ_FTOA01000002.1"/>
</dbReference>
<feature type="compositionally biased region" description="Acidic residues" evidence="1">
    <location>
        <begin position="66"/>
        <end position="99"/>
    </location>
</feature>
<keyword evidence="3" id="KW-1185">Reference proteome</keyword>
<protein>
    <submittedName>
        <fullName evidence="2">TIGR02300 family protein</fullName>
    </submittedName>
</protein>
<reference evidence="2 3" key="1">
    <citation type="submission" date="2017-01" db="EMBL/GenBank/DDBJ databases">
        <authorList>
            <person name="Mah S.A."/>
            <person name="Swanson W.J."/>
            <person name="Moy G.W."/>
            <person name="Vacquier V.D."/>
        </authorList>
    </citation>
    <scope>NUCLEOTIDE SEQUENCE [LARGE SCALE GENOMIC DNA]</scope>
    <source>
        <strain evidence="2 3">DSM 11589</strain>
    </source>
</reference>
<gene>
    <name evidence="2" type="ORF">SAMN05421779_10292</name>
</gene>
<organism evidence="2 3">
    <name type="scientific">Insolitispirillum peregrinum</name>
    <dbReference type="NCBI Taxonomy" id="80876"/>
    <lineage>
        <taxon>Bacteria</taxon>
        <taxon>Pseudomonadati</taxon>
        <taxon>Pseudomonadota</taxon>
        <taxon>Alphaproteobacteria</taxon>
        <taxon>Rhodospirillales</taxon>
        <taxon>Novispirillaceae</taxon>
        <taxon>Insolitispirillum</taxon>
    </lineage>
</organism>
<evidence type="ECO:0000256" key="1">
    <source>
        <dbReference type="SAM" id="MobiDB-lite"/>
    </source>
</evidence>
<dbReference type="Pfam" id="PF09538">
    <property type="entry name" value="FYDLN_acid"/>
    <property type="match status" value="1"/>
</dbReference>
<dbReference type="OrthoDB" id="9815689at2"/>
<dbReference type="EMBL" id="FTOA01000002">
    <property type="protein sequence ID" value="SIS46956.1"/>
    <property type="molecule type" value="Genomic_DNA"/>
</dbReference>
<dbReference type="STRING" id="80876.SAMN05421779_10292"/>
<dbReference type="NCBIfam" id="TIGR02300">
    <property type="entry name" value="FYDLN_acid"/>
    <property type="match status" value="1"/>
</dbReference>
<dbReference type="AlphaFoldDB" id="A0A1N7JCE8"/>
<evidence type="ECO:0000313" key="2">
    <source>
        <dbReference type="EMBL" id="SIS46956.1"/>
    </source>
</evidence>
<dbReference type="Proteomes" id="UP000185678">
    <property type="component" value="Unassembled WGS sequence"/>
</dbReference>
<feature type="region of interest" description="Disordered" evidence="1">
    <location>
        <begin position="46"/>
        <end position="99"/>
    </location>
</feature>